<keyword evidence="3" id="KW-1185">Reference proteome</keyword>
<protein>
    <recommendedName>
        <fullName evidence="4">Lipocalin-like domain-containing protein</fullName>
    </recommendedName>
</protein>
<organism evidence="2 3">
    <name type="scientific">Algoriphagus pacificus</name>
    <dbReference type="NCBI Taxonomy" id="2811234"/>
    <lineage>
        <taxon>Bacteria</taxon>
        <taxon>Pseudomonadati</taxon>
        <taxon>Bacteroidota</taxon>
        <taxon>Cytophagia</taxon>
        <taxon>Cytophagales</taxon>
        <taxon>Cyclobacteriaceae</taxon>
        <taxon>Algoriphagus</taxon>
    </lineage>
</organism>
<evidence type="ECO:0000313" key="2">
    <source>
        <dbReference type="EMBL" id="MBN7814357.1"/>
    </source>
</evidence>
<evidence type="ECO:0000313" key="3">
    <source>
        <dbReference type="Proteomes" id="UP000664480"/>
    </source>
</evidence>
<dbReference type="EMBL" id="JAFKCU010000001">
    <property type="protein sequence ID" value="MBN7814357.1"/>
    <property type="molecule type" value="Genomic_DNA"/>
</dbReference>
<accession>A0ABS3CB64</accession>
<reference evidence="2 3" key="1">
    <citation type="submission" date="2021-03" db="EMBL/GenBank/DDBJ databases">
        <title>novel species isolated from a fishpond in China.</title>
        <authorList>
            <person name="Lu H."/>
            <person name="Cai Z."/>
        </authorList>
    </citation>
    <scope>NUCLEOTIDE SEQUENCE [LARGE SCALE GENOMIC DNA]</scope>
    <source>
        <strain evidence="2 3">YJ13C</strain>
    </source>
</reference>
<evidence type="ECO:0000256" key="1">
    <source>
        <dbReference type="SAM" id="SignalP"/>
    </source>
</evidence>
<gene>
    <name evidence="2" type="ORF">J0A69_02900</name>
</gene>
<evidence type="ECO:0008006" key="4">
    <source>
        <dbReference type="Google" id="ProtNLM"/>
    </source>
</evidence>
<dbReference type="RefSeq" id="WP_206585009.1">
    <property type="nucleotide sequence ID" value="NZ_JAFKCU010000001.1"/>
</dbReference>
<dbReference type="Proteomes" id="UP000664480">
    <property type="component" value="Unassembled WGS sequence"/>
</dbReference>
<comment type="caution">
    <text evidence="2">The sequence shown here is derived from an EMBL/GenBank/DDBJ whole genome shotgun (WGS) entry which is preliminary data.</text>
</comment>
<sequence length="140" mass="16012">MKLPMKQFSIFALLVFLTFSCDFNDLPEPRDESQKWALAGYQVNVSGEMEYTSIQDSAYVYSMMPDGSFTKTVGEYTLQGTYEQSLSDGLTHYKFQYSTKNSLLVHSCTPDVEDYFINSKGQLTGTWDECDGSKLYFDKE</sequence>
<dbReference type="PROSITE" id="PS51257">
    <property type="entry name" value="PROKAR_LIPOPROTEIN"/>
    <property type="match status" value="1"/>
</dbReference>
<feature type="chain" id="PRO_5047447359" description="Lipocalin-like domain-containing protein" evidence="1">
    <location>
        <begin position="25"/>
        <end position="140"/>
    </location>
</feature>
<feature type="signal peptide" evidence="1">
    <location>
        <begin position="1"/>
        <end position="24"/>
    </location>
</feature>
<keyword evidence="1" id="KW-0732">Signal</keyword>
<name>A0ABS3CB64_9BACT</name>
<proteinExistence type="predicted"/>